<accession>A0ABT5YWG7</accession>
<dbReference type="Proteomes" id="UP001220022">
    <property type="component" value="Unassembled WGS sequence"/>
</dbReference>
<dbReference type="Gene3D" id="3.40.50.1820">
    <property type="entry name" value="alpha/beta hydrolase"/>
    <property type="match status" value="1"/>
</dbReference>
<dbReference type="EMBL" id="JARHTQ010000005">
    <property type="protein sequence ID" value="MDF2255937.1"/>
    <property type="molecule type" value="Genomic_DNA"/>
</dbReference>
<evidence type="ECO:0000313" key="3">
    <source>
        <dbReference type="Proteomes" id="UP001220022"/>
    </source>
</evidence>
<dbReference type="InterPro" id="IPR029058">
    <property type="entry name" value="AB_hydrolase_fold"/>
</dbReference>
<keyword evidence="3" id="KW-1185">Reference proteome</keyword>
<dbReference type="PANTHER" id="PTHR46623:SF6">
    <property type="entry name" value="ALPHA_BETA-HYDROLASES SUPERFAMILY PROTEIN"/>
    <property type="match status" value="1"/>
</dbReference>
<dbReference type="Pfam" id="PF01738">
    <property type="entry name" value="DLH"/>
    <property type="match status" value="1"/>
</dbReference>
<name>A0ABT5YWG7_9ACTN</name>
<dbReference type="InterPro" id="IPR051049">
    <property type="entry name" value="Dienelactone_hydrolase-like"/>
</dbReference>
<dbReference type="GO" id="GO:0016787">
    <property type="term" value="F:hydrolase activity"/>
    <property type="evidence" value="ECO:0007669"/>
    <property type="project" value="UniProtKB-KW"/>
</dbReference>
<dbReference type="RefSeq" id="WP_275811375.1">
    <property type="nucleotide sequence ID" value="NZ_BAAANM010000018.1"/>
</dbReference>
<proteinExistence type="predicted"/>
<organism evidence="2 3">
    <name type="scientific">Streptantibioticus ferralitis</name>
    <dbReference type="NCBI Taxonomy" id="236510"/>
    <lineage>
        <taxon>Bacteria</taxon>
        <taxon>Bacillati</taxon>
        <taxon>Actinomycetota</taxon>
        <taxon>Actinomycetes</taxon>
        <taxon>Kitasatosporales</taxon>
        <taxon>Streptomycetaceae</taxon>
        <taxon>Streptantibioticus</taxon>
    </lineage>
</organism>
<dbReference type="PANTHER" id="PTHR46623">
    <property type="entry name" value="CARBOXYMETHYLENEBUTENOLIDASE-RELATED"/>
    <property type="match status" value="1"/>
</dbReference>
<comment type="caution">
    <text evidence="2">The sequence shown here is derived from an EMBL/GenBank/DDBJ whole genome shotgun (WGS) entry which is preliminary data.</text>
</comment>
<feature type="domain" description="Dienelactone hydrolase" evidence="1">
    <location>
        <begin position="16"/>
        <end position="143"/>
    </location>
</feature>
<sequence>MTAEWVRLTDGAWPKAYSVLPDVGEPHGAVVLAGEMFGVDDQLRSVAQRLADEAYAVVCPDFYARTGEGPDFAFDEESRARAMELMRGLRREKVIEDLTAARILAVRHAGGGGIAALGFSLGGHLAVLAATSMPFDLVVSYYGGWLLDGGLPLAEPGAPIRRGAEIASNAGSCWASSARTTT</sequence>
<keyword evidence="2" id="KW-0378">Hydrolase</keyword>
<reference evidence="2 3" key="1">
    <citation type="submission" date="2023-03" db="EMBL/GenBank/DDBJ databases">
        <title>Draft genome sequence of type strain Streptomyces ferralitis JCM 14344.</title>
        <authorList>
            <person name="Klaysubun C."/>
            <person name="Duangmal K."/>
        </authorList>
    </citation>
    <scope>NUCLEOTIDE SEQUENCE [LARGE SCALE GENOMIC DNA]</scope>
    <source>
        <strain evidence="2 3">JCM 14344</strain>
    </source>
</reference>
<evidence type="ECO:0000259" key="1">
    <source>
        <dbReference type="Pfam" id="PF01738"/>
    </source>
</evidence>
<evidence type="ECO:0000313" key="2">
    <source>
        <dbReference type="EMBL" id="MDF2255937.1"/>
    </source>
</evidence>
<dbReference type="SUPFAM" id="SSF53474">
    <property type="entry name" value="alpha/beta-Hydrolases"/>
    <property type="match status" value="1"/>
</dbReference>
<dbReference type="InterPro" id="IPR002925">
    <property type="entry name" value="Dienelactn_hydro"/>
</dbReference>
<protein>
    <submittedName>
        <fullName evidence="2">Alpha/beta fold hydrolase</fullName>
    </submittedName>
</protein>
<gene>
    <name evidence="2" type="ORF">P2L57_09430</name>
</gene>